<accession>G0EFZ3</accession>
<dbReference type="InterPro" id="IPR002934">
    <property type="entry name" value="Polymerase_NTP_transf_dom"/>
</dbReference>
<dbReference type="EMBL" id="CP002838">
    <property type="protein sequence ID" value="AEM39094.1"/>
    <property type="molecule type" value="Genomic_DNA"/>
</dbReference>
<keyword evidence="3" id="KW-1185">Reference proteome</keyword>
<dbReference type="HOGENOM" id="CLU_130257_9_4_2"/>
<evidence type="ECO:0000313" key="2">
    <source>
        <dbReference type="EMBL" id="AEM39094.1"/>
    </source>
</evidence>
<sequence>MLAEIVERVRAVLGEAQVYLFGSYARGDWLEDSDIDLIIVSPRFRGLDPGKRYAMIRELLPGDVSLEILLYTPEEFERAKKRSVVVQDAMEYWMRLL</sequence>
<proteinExistence type="predicted"/>
<dbReference type="AlphaFoldDB" id="G0EFZ3"/>
<dbReference type="STRING" id="694429.Pyrfu_1235"/>
<dbReference type="PANTHER" id="PTHR43449:SF1">
    <property type="entry name" value="POLYMERASE BETA NUCLEOTIDYLTRANSFERASE DOMAIN-CONTAINING PROTEIN"/>
    <property type="match status" value="1"/>
</dbReference>
<dbReference type="InParanoid" id="G0EFZ3"/>
<dbReference type="SUPFAM" id="SSF81301">
    <property type="entry name" value="Nucleotidyltransferase"/>
    <property type="match status" value="1"/>
</dbReference>
<dbReference type="InterPro" id="IPR043519">
    <property type="entry name" value="NT_sf"/>
</dbReference>
<dbReference type="KEGG" id="pfm:Pyrfu_1235"/>
<dbReference type="RefSeq" id="WP_014026771.1">
    <property type="nucleotide sequence ID" value="NC_015931.1"/>
</dbReference>
<gene>
    <name evidence="2" type="ordered locus">Pyrfu_1235</name>
</gene>
<dbReference type="Proteomes" id="UP000001037">
    <property type="component" value="Chromosome"/>
</dbReference>
<dbReference type="Gene3D" id="3.30.460.10">
    <property type="entry name" value="Beta Polymerase, domain 2"/>
    <property type="match status" value="1"/>
</dbReference>
<dbReference type="PANTHER" id="PTHR43449">
    <property type="entry name" value="NUCLEOTIDYLTRANSFERASE"/>
    <property type="match status" value="1"/>
</dbReference>
<dbReference type="eggNOG" id="arCOG01195">
    <property type="taxonomic scope" value="Archaea"/>
</dbReference>
<reference evidence="2 3" key="1">
    <citation type="journal article" date="2011" name="Stand. Genomic Sci.">
        <title>Complete genome sequence of the hyperthermophilic chemolithoautotroph Pyrolobus fumarii type strain (1A).</title>
        <authorList>
            <person name="Anderson I."/>
            <person name="Goker M."/>
            <person name="Nolan M."/>
            <person name="Lucas S."/>
            <person name="Hammon N."/>
            <person name="Deshpande S."/>
            <person name="Cheng J.F."/>
            <person name="Tapia R."/>
            <person name="Han C."/>
            <person name="Goodwin L."/>
            <person name="Pitluck S."/>
            <person name="Huntemann M."/>
            <person name="Liolios K."/>
            <person name="Ivanova N."/>
            <person name="Pagani I."/>
            <person name="Mavromatis K."/>
            <person name="Ovchinikova G."/>
            <person name="Pati A."/>
            <person name="Chen A."/>
            <person name="Palaniappan K."/>
            <person name="Land M."/>
            <person name="Hauser L."/>
            <person name="Brambilla E.M."/>
            <person name="Huber H."/>
            <person name="Yasawong M."/>
            <person name="Rohde M."/>
            <person name="Spring S."/>
            <person name="Abt B."/>
            <person name="Sikorski J."/>
            <person name="Wirth R."/>
            <person name="Detter J.C."/>
            <person name="Woyke T."/>
            <person name="Bristow J."/>
            <person name="Eisen J.A."/>
            <person name="Markowitz V."/>
            <person name="Hugenholtz P."/>
            <person name="Kyrpides N.C."/>
            <person name="Klenk H.P."/>
            <person name="Lapidus A."/>
        </authorList>
    </citation>
    <scope>NUCLEOTIDE SEQUENCE [LARGE SCALE GENOMIC DNA]</scope>
    <source>
        <strain evidence="3">DSM 11204 / 1A</strain>
    </source>
</reference>
<protein>
    <submittedName>
        <fullName evidence="2">DNA polymerase beta domain protein region</fullName>
    </submittedName>
</protein>
<feature type="domain" description="Polymerase nucleotidyl transferase" evidence="1">
    <location>
        <begin position="3"/>
        <end position="86"/>
    </location>
</feature>
<dbReference type="GO" id="GO:0016779">
    <property type="term" value="F:nucleotidyltransferase activity"/>
    <property type="evidence" value="ECO:0007669"/>
    <property type="project" value="InterPro"/>
</dbReference>
<dbReference type="Pfam" id="PF01909">
    <property type="entry name" value="NTP_transf_2"/>
    <property type="match status" value="1"/>
</dbReference>
<organism evidence="2 3">
    <name type="scientific">Pyrolobus fumarii (strain DSM 11204 / 1A)</name>
    <dbReference type="NCBI Taxonomy" id="694429"/>
    <lineage>
        <taxon>Archaea</taxon>
        <taxon>Thermoproteota</taxon>
        <taxon>Thermoprotei</taxon>
        <taxon>Desulfurococcales</taxon>
        <taxon>Pyrodictiaceae</taxon>
        <taxon>Pyrolobus</taxon>
    </lineage>
</organism>
<dbReference type="OrthoDB" id="9287at2157"/>
<name>G0EFZ3_PYRF1</name>
<dbReference type="GeneID" id="11138418"/>
<evidence type="ECO:0000313" key="3">
    <source>
        <dbReference type="Proteomes" id="UP000001037"/>
    </source>
</evidence>
<dbReference type="CDD" id="cd05403">
    <property type="entry name" value="NT_KNTase_like"/>
    <property type="match status" value="1"/>
</dbReference>
<evidence type="ECO:0000259" key="1">
    <source>
        <dbReference type="Pfam" id="PF01909"/>
    </source>
</evidence>